<dbReference type="PANTHER" id="PTHR43730:SF1">
    <property type="entry name" value="BETA-MANNOSIDASE"/>
    <property type="match status" value="1"/>
</dbReference>
<dbReference type="InterPro" id="IPR006102">
    <property type="entry name" value="Ig-like_GH2"/>
</dbReference>
<dbReference type="GO" id="GO:0004567">
    <property type="term" value="F:beta-mannosidase activity"/>
    <property type="evidence" value="ECO:0007669"/>
    <property type="project" value="UniProtKB-EC"/>
</dbReference>
<dbReference type="AlphaFoldDB" id="A0A7Z7D0Q6"/>
<proteinExistence type="inferred from homology"/>
<comment type="catalytic activity">
    <reaction evidence="1">
        <text>Hydrolysis of terminal, non-reducing beta-D-mannose residues in beta-D-mannosides.</text>
        <dbReference type="EC" id="3.2.1.25"/>
    </reaction>
</comment>
<dbReference type="SUPFAM" id="SSF49785">
    <property type="entry name" value="Galactose-binding domain-like"/>
    <property type="match status" value="1"/>
</dbReference>
<keyword evidence="4" id="KW-0378">Hydrolase</keyword>
<evidence type="ECO:0000256" key="3">
    <source>
        <dbReference type="ARBA" id="ARBA00012754"/>
    </source>
</evidence>
<dbReference type="RefSeq" id="WP_028496884.1">
    <property type="nucleotide sequence ID" value="NZ_FOQZ01000004.1"/>
</dbReference>
<evidence type="ECO:0000259" key="7">
    <source>
        <dbReference type="Pfam" id="PF00703"/>
    </source>
</evidence>
<protein>
    <recommendedName>
        <fullName evidence="3">beta-mannosidase</fullName>
        <ecNumber evidence="3">3.2.1.25</ecNumber>
    </recommendedName>
</protein>
<dbReference type="InterPro" id="IPR008979">
    <property type="entry name" value="Galactose-bd-like_sf"/>
</dbReference>
<comment type="caution">
    <text evidence="9">The sequence shown here is derived from an EMBL/GenBank/DDBJ whole genome shotgun (WGS) entry which is preliminary data.</text>
</comment>
<dbReference type="GO" id="GO:0005975">
    <property type="term" value="P:carbohydrate metabolic process"/>
    <property type="evidence" value="ECO:0007669"/>
    <property type="project" value="InterPro"/>
</dbReference>
<name>A0A7Z7D0Q6_9MICO</name>
<reference evidence="9 10" key="1">
    <citation type="submission" date="2016-10" db="EMBL/GenBank/DDBJ databases">
        <authorList>
            <person name="Varghese N."/>
            <person name="Submissions S."/>
        </authorList>
    </citation>
    <scope>NUCLEOTIDE SEQUENCE [LARGE SCALE GENOMIC DNA]</scope>
    <source>
        <strain evidence="9 10">UNC380MFSha3.1</strain>
    </source>
</reference>
<dbReference type="Proteomes" id="UP000198702">
    <property type="component" value="Unassembled WGS sequence"/>
</dbReference>
<dbReference type="SUPFAM" id="SSF49303">
    <property type="entry name" value="beta-Galactosidase/glucuronidase domain"/>
    <property type="match status" value="1"/>
</dbReference>
<feature type="domain" description="Beta-mannosidase-like galactose-binding" evidence="8">
    <location>
        <begin position="10"/>
        <end position="181"/>
    </location>
</feature>
<dbReference type="Gene3D" id="2.60.40.10">
    <property type="entry name" value="Immunoglobulins"/>
    <property type="match status" value="2"/>
</dbReference>
<dbReference type="PANTHER" id="PTHR43730">
    <property type="entry name" value="BETA-MANNOSIDASE"/>
    <property type="match status" value="1"/>
</dbReference>
<keyword evidence="5" id="KW-0326">Glycosidase</keyword>
<evidence type="ECO:0000313" key="10">
    <source>
        <dbReference type="Proteomes" id="UP000198702"/>
    </source>
</evidence>
<evidence type="ECO:0000256" key="5">
    <source>
        <dbReference type="ARBA" id="ARBA00023295"/>
    </source>
</evidence>
<dbReference type="Pfam" id="PF22666">
    <property type="entry name" value="Glyco_hydro_2_N2"/>
    <property type="match status" value="1"/>
</dbReference>
<sequence length="839" mass="92467">MISRPLHDDWTLQAVAGPAPAHIAGRAISATVPGTVHIDLLRDGLIPEPYQGENEALIAWVGRVDWTYRTAFVWSPDSEERHDLVFDGIDTVADIVLNGGVLASVANQHRSYRIPVDAVLREGWNELEVRFRAPVPYANAQSLELGVRPRPYPLPYEAIRKSACNFGWDWGIATFTSGLWKGVRLESWSIARLDEVRVTATPDGDGGTVRVDARIERSGSDVASAISLHATVVDPGTDAGALAAVTVPADGEHVSLTLSLDDVARWWPVGYGDPHLYRVDIALRGADTLEARRHTVGFRTVHWDTAPDDIGAPFTLVVNDQPVFVKGVNWIPDDALPVRVDRARLAQRLDQALAANLNLIRVWGGGLYESDDFYDLCDERGLLVWQDFLFACAAYPEEEPLRSEIEAEARENIVRLASHASLVLLTGNNENLWGFEDWAWKERLDGKTWGAYYYYDLFPRLVDELAPHVPYSPGSPFSPGGGWEGPFSTGPDGGRQTGPHPNAETHGTMHLWEQWNREDYPTYRTFRPRFVAEFGWQGPPTWTTLTRWIDDDPLTPESPGMIVHQKAMEGNVKLTSGLVPHFRVPEDMETWHWAMQLNQAHAVRFALEWFRALAPHTMGAVVWQLNDCWPVTSWAAVDGDGRVKPLFHALRAAYADRVVTVQPLGEHGEPVAVLGNDTADVWQTALHARRVRYDGVVLASFDADVVVGARGTRRVALPADLLTAVEPAREYVVVDTGDARGTWYFAEPRDSALPAQQVSVAVEPAPGGSIVTLTAHAFARDLTLLVDKVSPDAQATDALITLLAGESATVFVRHGGDTLDSAALADPRVLRSANQLVTP</sequence>
<dbReference type="InterPro" id="IPR050887">
    <property type="entry name" value="Beta-mannosidase_GH2"/>
</dbReference>
<feature type="region of interest" description="Disordered" evidence="6">
    <location>
        <begin position="477"/>
        <end position="506"/>
    </location>
</feature>
<dbReference type="EMBL" id="FOQZ01000004">
    <property type="protein sequence ID" value="SFI66322.1"/>
    <property type="molecule type" value="Genomic_DNA"/>
</dbReference>
<dbReference type="InterPro" id="IPR013783">
    <property type="entry name" value="Ig-like_fold"/>
</dbReference>
<comment type="similarity">
    <text evidence="2">Belongs to the glycosyl hydrolase 2 family.</text>
</comment>
<dbReference type="GO" id="GO:0006516">
    <property type="term" value="P:glycoprotein catabolic process"/>
    <property type="evidence" value="ECO:0007669"/>
    <property type="project" value="TreeGrafter"/>
</dbReference>
<dbReference type="Gene3D" id="3.20.20.80">
    <property type="entry name" value="Glycosidases"/>
    <property type="match status" value="1"/>
</dbReference>
<dbReference type="Gene3D" id="2.60.120.260">
    <property type="entry name" value="Galactose-binding domain-like"/>
    <property type="match status" value="1"/>
</dbReference>
<dbReference type="SUPFAM" id="SSF51445">
    <property type="entry name" value="(Trans)glycosidases"/>
    <property type="match status" value="1"/>
</dbReference>
<dbReference type="EC" id="3.2.1.25" evidence="3"/>
<feature type="domain" description="Glycoside hydrolase family 2 immunoglobulin-like beta-sandwich" evidence="7">
    <location>
        <begin position="192"/>
        <end position="299"/>
    </location>
</feature>
<gene>
    <name evidence="9" type="ORF">SAMN04487751_2569</name>
</gene>
<evidence type="ECO:0000256" key="2">
    <source>
        <dbReference type="ARBA" id="ARBA00007401"/>
    </source>
</evidence>
<organism evidence="9 10">
    <name type="scientific">Microbacterium saccharophilum</name>
    <dbReference type="NCBI Taxonomy" id="1213358"/>
    <lineage>
        <taxon>Bacteria</taxon>
        <taxon>Bacillati</taxon>
        <taxon>Actinomycetota</taxon>
        <taxon>Actinomycetes</taxon>
        <taxon>Micrococcales</taxon>
        <taxon>Microbacteriaceae</taxon>
        <taxon>Microbacterium</taxon>
    </lineage>
</organism>
<evidence type="ECO:0000256" key="4">
    <source>
        <dbReference type="ARBA" id="ARBA00022801"/>
    </source>
</evidence>
<dbReference type="Pfam" id="PF00703">
    <property type="entry name" value="Glyco_hydro_2"/>
    <property type="match status" value="1"/>
</dbReference>
<dbReference type="InterPro" id="IPR054593">
    <property type="entry name" value="Beta-mannosidase-like_N2"/>
</dbReference>
<dbReference type="FunFam" id="3.20.20.80:FF:000050">
    <property type="entry name" value="Beta-mannosidase B"/>
    <property type="match status" value="1"/>
</dbReference>
<dbReference type="InterPro" id="IPR017853">
    <property type="entry name" value="GH"/>
</dbReference>
<evidence type="ECO:0000259" key="8">
    <source>
        <dbReference type="Pfam" id="PF22666"/>
    </source>
</evidence>
<dbReference type="InterPro" id="IPR036156">
    <property type="entry name" value="Beta-gal/glucu_dom_sf"/>
</dbReference>
<evidence type="ECO:0000256" key="1">
    <source>
        <dbReference type="ARBA" id="ARBA00000829"/>
    </source>
</evidence>
<evidence type="ECO:0000256" key="6">
    <source>
        <dbReference type="SAM" id="MobiDB-lite"/>
    </source>
</evidence>
<accession>A0A7Z7D0Q6</accession>
<evidence type="ECO:0000313" key="9">
    <source>
        <dbReference type="EMBL" id="SFI66322.1"/>
    </source>
</evidence>